<name>A0ABQ6FNU7_9CHLR</name>
<keyword evidence="5" id="KW-0238">DNA-binding</keyword>
<proteinExistence type="inferred from homology"/>
<evidence type="ECO:0000259" key="9">
    <source>
        <dbReference type="Pfam" id="PF07282"/>
    </source>
</evidence>
<accession>A0ABQ6FNU7</accession>
<dbReference type="RefSeq" id="WP_338247803.1">
    <property type="nucleotide sequence ID" value="NZ_BSRI01000001.1"/>
</dbReference>
<evidence type="ECO:0000256" key="6">
    <source>
        <dbReference type="ARBA" id="ARBA00023172"/>
    </source>
</evidence>
<keyword evidence="3" id="KW-0479">Metal-binding</keyword>
<evidence type="ECO:0000256" key="3">
    <source>
        <dbReference type="ARBA" id="ARBA00022723"/>
    </source>
</evidence>
<dbReference type="InterPro" id="IPR001959">
    <property type="entry name" value="Transposase"/>
</dbReference>
<evidence type="ECO:0000256" key="1">
    <source>
        <dbReference type="ARBA" id="ARBA00008761"/>
    </source>
</evidence>
<reference evidence="11 12" key="1">
    <citation type="submission" date="2023-02" db="EMBL/GenBank/DDBJ databases">
        <title>Dictyobacter halimunensis sp. nov., a new member of the class Ktedonobacteria from forest soil in a geothermal area.</title>
        <authorList>
            <person name="Rachmania M.K."/>
            <person name="Ningsih F."/>
            <person name="Sakai Y."/>
            <person name="Yabe S."/>
            <person name="Yokota A."/>
            <person name="Sjamsuridzal W."/>
        </authorList>
    </citation>
    <scope>NUCLEOTIDE SEQUENCE [LARGE SCALE GENOMIC DNA]</scope>
    <source>
        <strain evidence="11 12">S3.2.2.5</strain>
    </source>
</reference>
<keyword evidence="4" id="KW-0862">Zinc</keyword>
<feature type="region of interest" description="Disordered" evidence="7">
    <location>
        <begin position="271"/>
        <end position="290"/>
    </location>
</feature>
<comment type="caution">
    <text evidence="11">The sequence shown here is derived from an EMBL/GenBank/DDBJ whole genome shotgun (WGS) entry which is preliminary data.</text>
</comment>
<comment type="similarity">
    <text evidence="1">In the C-terminal section; belongs to the transposase 35 family.</text>
</comment>
<dbReference type="Proteomes" id="UP001344906">
    <property type="component" value="Unassembled WGS sequence"/>
</dbReference>
<keyword evidence="6" id="KW-0233">DNA recombination</keyword>
<feature type="compositionally biased region" description="Basic and acidic residues" evidence="7">
    <location>
        <begin position="276"/>
        <end position="290"/>
    </location>
</feature>
<feature type="domain" description="Transposase putative helix-turn-helix" evidence="10">
    <location>
        <begin position="5"/>
        <end position="49"/>
    </location>
</feature>
<protein>
    <submittedName>
        <fullName evidence="11">Transposase</fullName>
    </submittedName>
</protein>
<sequence length="410" mass="46636">MAATMIKAHKIRLHPTPEQEDYLRRAAGTRRFVYNWGLAEWNKQYAEYKEGKREKKPTANALKKHFQAIREKDFPWTFEVTKCVIEGAFEDLGDAFSRFFKGQNDHPTFKKKNKSRESFYVANDKFSVGDHWIVVPVLGQFLLDKQQADGTLPQKIRNKTKYKRGLGKVNMAESLRFVVADSSQKAGTWRNEKKKVLCSSVKMVGATIGLSGGYWYVSIHVEVPAISVINTHPIVGVDVGIKEAAIVSDGRRFENQKPLARQIKKLKRLSRSLSRKQYDQESKQGSKNREKARVKLARLHGQLANIRRDSQHKLTTEMARTCSVVGLEDLHVKGLLKNRKLARTMADAGLGQLLQFFETKMQAVGGQAIVVDRFFPSTKRCSGCGHVKKRMPLKYRTYCCLKCGLVRTAT</sequence>
<evidence type="ECO:0000256" key="5">
    <source>
        <dbReference type="ARBA" id="ARBA00023125"/>
    </source>
</evidence>
<dbReference type="Pfam" id="PF01385">
    <property type="entry name" value="OrfB_IS605"/>
    <property type="match status" value="1"/>
</dbReference>
<organism evidence="11 12">
    <name type="scientific">Dictyobacter halimunensis</name>
    <dbReference type="NCBI Taxonomy" id="3026934"/>
    <lineage>
        <taxon>Bacteria</taxon>
        <taxon>Bacillati</taxon>
        <taxon>Chloroflexota</taxon>
        <taxon>Ktedonobacteria</taxon>
        <taxon>Ktedonobacterales</taxon>
        <taxon>Dictyobacteraceae</taxon>
        <taxon>Dictyobacter</taxon>
    </lineage>
</organism>
<evidence type="ECO:0000259" key="10">
    <source>
        <dbReference type="Pfam" id="PF12323"/>
    </source>
</evidence>
<dbReference type="Pfam" id="PF07282">
    <property type="entry name" value="Cas12f1-like_TNB"/>
    <property type="match status" value="1"/>
</dbReference>
<evidence type="ECO:0000256" key="4">
    <source>
        <dbReference type="ARBA" id="ARBA00022833"/>
    </source>
</evidence>
<evidence type="ECO:0000313" key="11">
    <source>
        <dbReference type="EMBL" id="GLV54092.1"/>
    </source>
</evidence>
<keyword evidence="2" id="KW-0815">Transposition</keyword>
<keyword evidence="12" id="KW-1185">Reference proteome</keyword>
<gene>
    <name evidence="11" type="ORF">KDH_09410</name>
</gene>
<evidence type="ECO:0000256" key="7">
    <source>
        <dbReference type="SAM" id="MobiDB-lite"/>
    </source>
</evidence>
<evidence type="ECO:0000259" key="8">
    <source>
        <dbReference type="Pfam" id="PF01385"/>
    </source>
</evidence>
<feature type="domain" description="Probable transposase IS891/IS1136/IS1341" evidence="8">
    <location>
        <begin position="220"/>
        <end position="338"/>
    </location>
</feature>
<evidence type="ECO:0000256" key="2">
    <source>
        <dbReference type="ARBA" id="ARBA00022578"/>
    </source>
</evidence>
<evidence type="ECO:0000313" key="12">
    <source>
        <dbReference type="Proteomes" id="UP001344906"/>
    </source>
</evidence>
<dbReference type="InterPro" id="IPR010095">
    <property type="entry name" value="Cas12f1-like_TNB"/>
</dbReference>
<feature type="domain" description="Cas12f1-like TNB" evidence="9">
    <location>
        <begin position="351"/>
        <end position="406"/>
    </location>
</feature>
<dbReference type="NCBIfam" id="NF040570">
    <property type="entry name" value="guided_TnpB"/>
    <property type="match status" value="1"/>
</dbReference>
<dbReference type="Pfam" id="PF12323">
    <property type="entry name" value="HTH_OrfB_IS605"/>
    <property type="match status" value="1"/>
</dbReference>
<dbReference type="EMBL" id="BSRI01000001">
    <property type="protein sequence ID" value="GLV54092.1"/>
    <property type="molecule type" value="Genomic_DNA"/>
</dbReference>
<dbReference type="InterPro" id="IPR021027">
    <property type="entry name" value="Transposase_put_HTH"/>
</dbReference>